<sequence length="53" mass="6142">MFPFSYHAPHSINWDQVHLLADKALYMSKDARRKTWTGIVSKAKSFPLARLIP</sequence>
<proteinExistence type="predicted"/>
<keyword evidence="2" id="KW-1185">Reference proteome</keyword>
<reference evidence="1 2" key="2">
    <citation type="journal article" date="2017" name="Antonie Van Leeuwenhoek">
        <title>Rhizobium rhizosphaerae sp. nov., a novel species isolated from rice rhizosphere.</title>
        <authorList>
            <person name="Zhao J.J."/>
            <person name="Zhang J."/>
            <person name="Zhang R.J."/>
            <person name="Zhang C.W."/>
            <person name="Yin H.Q."/>
            <person name="Zhang X.X."/>
        </authorList>
    </citation>
    <scope>NUCLEOTIDE SEQUENCE [LARGE SCALE GENOMIC DNA]</scope>
    <source>
        <strain evidence="1 2">ACAM 611</strain>
    </source>
</reference>
<dbReference type="AlphaFoldDB" id="H5T8K6"/>
<name>H5T8K6_9ALTE</name>
<organism evidence="1 2">
    <name type="scientific">Glaciecola punicea ACAM 611</name>
    <dbReference type="NCBI Taxonomy" id="1121923"/>
    <lineage>
        <taxon>Bacteria</taxon>
        <taxon>Pseudomonadati</taxon>
        <taxon>Pseudomonadota</taxon>
        <taxon>Gammaproteobacteria</taxon>
        <taxon>Alteromonadales</taxon>
        <taxon>Alteromonadaceae</taxon>
        <taxon>Glaciecola</taxon>
    </lineage>
</organism>
<evidence type="ECO:0000313" key="2">
    <source>
        <dbReference type="Proteomes" id="UP000053586"/>
    </source>
</evidence>
<reference evidence="1 2" key="1">
    <citation type="journal article" date="2012" name="J. Bacteriol.">
        <title>Genome sequence of proteorhodopsin-containing sea ice bacterium Glaciecola punicea ACAM 611T.</title>
        <authorList>
            <person name="Qin Q.-L."/>
            <person name="Xie B.-B."/>
            <person name="Shu Y.-L."/>
            <person name="Rong J.-C."/>
            <person name="Zhao D.-L."/>
            <person name="Zhang X.-Y."/>
            <person name="Chen X.-L."/>
            <person name="Zhou B.-C."/>
            <person name="Zhanga Y.-Z."/>
        </authorList>
    </citation>
    <scope>NUCLEOTIDE SEQUENCE [LARGE SCALE GENOMIC DNA]</scope>
    <source>
        <strain evidence="1 2">ACAM 611</strain>
    </source>
</reference>
<dbReference type="Proteomes" id="UP000053586">
    <property type="component" value="Unassembled WGS sequence"/>
</dbReference>
<gene>
    <name evidence="1" type="ORF">GPUN_0500</name>
</gene>
<dbReference type="EMBL" id="BAET01000006">
    <property type="protein sequence ID" value="GAB54647.1"/>
    <property type="molecule type" value="Genomic_DNA"/>
</dbReference>
<evidence type="ECO:0008006" key="3">
    <source>
        <dbReference type="Google" id="ProtNLM"/>
    </source>
</evidence>
<protein>
    <recommendedName>
        <fullName evidence="3">GGDEF domain-containing protein</fullName>
    </recommendedName>
</protein>
<comment type="caution">
    <text evidence="1">The sequence shown here is derived from an EMBL/GenBank/DDBJ whole genome shotgun (WGS) entry which is preliminary data.</text>
</comment>
<accession>H5T8K6</accession>
<evidence type="ECO:0000313" key="1">
    <source>
        <dbReference type="EMBL" id="GAB54647.1"/>
    </source>
</evidence>